<evidence type="ECO:0000313" key="3">
    <source>
        <dbReference type="Proteomes" id="UP000236291"/>
    </source>
</evidence>
<name>A0A2K3KAZ1_TRIPR</name>
<feature type="compositionally biased region" description="Basic residues" evidence="1">
    <location>
        <begin position="70"/>
        <end position="80"/>
    </location>
</feature>
<dbReference type="Proteomes" id="UP000236291">
    <property type="component" value="Unassembled WGS sequence"/>
</dbReference>
<gene>
    <name evidence="2" type="ORF">L195_g053507</name>
</gene>
<dbReference type="EMBL" id="ASHM01090467">
    <property type="protein sequence ID" value="PNX63442.1"/>
    <property type="molecule type" value="Genomic_DNA"/>
</dbReference>
<proteinExistence type="predicted"/>
<protein>
    <submittedName>
        <fullName evidence="2">Phytoalexin-deficient 4-2 protein</fullName>
    </submittedName>
</protein>
<reference evidence="2 3" key="1">
    <citation type="journal article" date="2014" name="Am. J. Bot.">
        <title>Genome assembly and annotation for red clover (Trifolium pratense; Fabaceae).</title>
        <authorList>
            <person name="Istvanek J."/>
            <person name="Jaros M."/>
            <person name="Krenek A."/>
            <person name="Repkova J."/>
        </authorList>
    </citation>
    <scope>NUCLEOTIDE SEQUENCE [LARGE SCALE GENOMIC DNA]</scope>
    <source>
        <strain evidence="3">cv. Tatra</strain>
        <tissue evidence="2">Young leaves</tissue>
    </source>
</reference>
<feature type="compositionally biased region" description="Basic and acidic residues" evidence="1">
    <location>
        <begin position="59"/>
        <end position="69"/>
    </location>
</feature>
<evidence type="ECO:0000256" key="1">
    <source>
        <dbReference type="SAM" id="MobiDB-lite"/>
    </source>
</evidence>
<organism evidence="2 3">
    <name type="scientific">Trifolium pratense</name>
    <name type="common">Red clover</name>
    <dbReference type="NCBI Taxonomy" id="57577"/>
    <lineage>
        <taxon>Eukaryota</taxon>
        <taxon>Viridiplantae</taxon>
        <taxon>Streptophyta</taxon>
        <taxon>Embryophyta</taxon>
        <taxon>Tracheophyta</taxon>
        <taxon>Spermatophyta</taxon>
        <taxon>Magnoliopsida</taxon>
        <taxon>eudicotyledons</taxon>
        <taxon>Gunneridae</taxon>
        <taxon>Pentapetalae</taxon>
        <taxon>rosids</taxon>
        <taxon>fabids</taxon>
        <taxon>Fabales</taxon>
        <taxon>Fabaceae</taxon>
        <taxon>Papilionoideae</taxon>
        <taxon>50 kb inversion clade</taxon>
        <taxon>NPAAA clade</taxon>
        <taxon>Hologalegina</taxon>
        <taxon>IRL clade</taxon>
        <taxon>Trifolieae</taxon>
        <taxon>Trifolium</taxon>
    </lineage>
</organism>
<dbReference type="AlphaFoldDB" id="A0A2K3KAZ1"/>
<sequence length="80" mass="9505">MRNEKDHYSTKPPIFDGEKFDYWKDKIESFFLGYDADLWDIVTDGYTHPVDASGVKLERSAMDERQKKDQKNHHKARTIL</sequence>
<reference evidence="2 3" key="2">
    <citation type="journal article" date="2017" name="Front. Plant Sci.">
        <title>Gene Classification and Mining of Molecular Markers Useful in Red Clover (Trifolium pratense) Breeding.</title>
        <authorList>
            <person name="Istvanek J."/>
            <person name="Dluhosova J."/>
            <person name="Dluhos P."/>
            <person name="Patkova L."/>
            <person name="Nedelnik J."/>
            <person name="Repkova J."/>
        </authorList>
    </citation>
    <scope>NUCLEOTIDE SEQUENCE [LARGE SCALE GENOMIC DNA]</scope>
    <source>
        <strain evidence="3">cv. Tatra</strain>
        <tissue evidence="2">Young leaves</tissue>
    </source>
</reference>
<feature type="region of interest" description="Disordered" evidence="1">
    <location>
        <begin position="59"/>
        <end position="80"/>
    </location>
</feature>
<evidence type="ECO:0000313" key="2">
    <source>
        <dbReference type="EMBL" id="PNX63442.1"/>
    </source>
</evidence>
<comment type="caution">
    <text evidence="2">The sequence shown here is derived from an EMBL/GenBank/DDBJ whole genome shotgun (WGS) entry which is preliminary data.</text>
</comment>
<accession>A0A2K3KAZ1</accession>